<proteinExistence type="predicted"/>
<organism evidence="1">
    <name type="scientific">marine sediment metagenome</name>
    <dbReference type="NCBI Taxonomy" id="412755"/>
    <lineage>
        <taxon>unclassified sequences</taxon>
        <taxon>metagenomes</taxon>
        <taxon>ecological metagenomes</taxon>
    </lineage>
</organism>
<dbReference type="AlphaFoldDB" id="A0A0F9K687"/>
<feature type="non-terminal residue" evidence="1">
    <location>
        <position position="1"/>
    </location>
</feature>
<comment type="caution">
    <text evidence="1">The sequence shown here is derived from an EMBL/GenBank/DDBJ whole genome shotgun (WGS) entry which is preliminary data.</text>
</comment>
<accession>A0A0F9K687</accession>
<name>A0A0F9K687_9ZZZZ</name>
<evidence type="ECO:0000313" key="1">
    <source>
        <dbReference type="EMBL" id="KKM17558.1"/>
    </source>
</evidence>
<gene>
    <name evidence="1" type="ORF">LCGC14_1674530</name>
</gene>
<reference evidence="1" key="1">
    <citation type="journal article" date="2015" name="Nature">
        <title>Complex archaea that bridge the gap between prokaryotes and eukaryotes.</title>
        <authorList>
            <person name="Spang A."/>
            <person name="Saw J.H."/>
            <person name="Jorgensen S.L."/>
            <person name="Zaremba-Niedzwiedzka K."/>
            <person name="Martijn J."/>
            <person name="Lind A.E."/>
            <person name="van Eijk R."/>
            <person name="Schleper C."/>
            <person name="Guy L."/>
            <person name="Ettema T.J."/>
        </authorList>
    </citation>
    <scope>NUCLEOTIDE SEQUENCE</scope>
</reference>
<protein>
    <submittedName>
        <fullName evidence="1">Uncharacterized protein</fullName>
    </submittedName>
</protein>
<dbReference type="EMBL" id="LAZR01014421">
    <property type="protein sequence ID" value="KKM17558.1"/>
    <property type="molecule type" value="Genomic_DNA"/>
</dbReference>
<sequence length="54" mass="6126">TKNEPHNVMMNQTRINRAKVHQGIGLKKATIAKTKTKRIAMGLISLRLNICEVR</sequence>